<dbReference type="Gene3D" id="3.30.565.10">
    <property type="entry name" value="Histidine kinase-like ATPase, C-terminal domain"/>
    <property type="match status" value="1"/>
</dbReference>
<dbReference type="CDD" id="cd06225">
    <property type="entry name" value="HAMP"/>
    <property type="match status" value="1"/>
</dbReference>
<dbReference type="Proteomes" id="UP000469185">
    <property type="component" value="Unassembled WGS sequence"/>
</dbReference>
<proteinExistence type="predicted"/>
<dbReference type="SMART" id="SM00388">
    <property type="entry name" value="HisKA"/>
    <property type="match status" value="1"/>
</dbReference>
<dbReference type="GO" id="GO:0000155">
    <property type="term" value="F:phosphorelay sensor kinase activity"/>
    <property type="evidence" value="ECO:0007669"/>
    <property type="project" value="InterPro"/>
</dbReference>
<dbReference type="SUPFAM" id="SSF55874">
    <property type="entry name" value="ATPase domain of HSP90 chaperone/DNA topoisomerase II/histidine kinase"/>
    <property type="match status" value="1"/>
</dbReference>
<dbReference type="InterPro" id="IPR005467">
    <property type="entry name" value="His_kinase_dom"/>
</dbReference>
<dbReference type="InterPro" id="IPR050736">
    <property type="entry name" value="Sensor_HK_Regulatory"/>
</dbReference>
<dbReference type="InterPro" id="IPR004358">
    <property type="entry name" value="Sig_transdc_His_kin-like_C"/>
</dbReference>
<organism evidence="13 14">
    <name type="scientific">Phytoactinopolyspora alkaliphila</name>
    <dbReference type="NCBI Taxonomy" id="1783498"/>
    <lineage>
        <taxon>Bacteria</taxon>
        <taxon>Bacillati</taxon>
        <taxon>Actinomycetota</taxon>
        <taxon>Actinomycetes</taxon>
        <taxon>Jiangellales</taxon>
        <taxon>Jiangellaceae</taxon>
        <taxon>Phytoactinopolyspora</taxon>
    </lineage>
</organism>
<dbReference type="InterPro" id="IPR036097">
    <property type="entry name" value="HisK_dim/P_sf"/>
</dbReference>
<dbReference type="InterPro" id="IPR003594">
    <property type="entry name" value="HATPase_dom"/>
</dbReference>
<evidence type="ECO:0000259" key="12">
    <source>
        <dbReference type="PROSITE" id="PS50885"/>
    </source>
</evidence>
<keyword evidence="5" id="KW-0808">Transferase</keyword>
<dbReference type="PROSITE" id="PS50885">
    <property type="entry name" value="HAMP"/>
    <property type="match status" value="1"/>
</dbReference>
<gene>
    <name evidence="13" type="ORF">G1H11_08645</name>
</gene>
<evidence type="ECO:0000256" key="5">
    <source>
        <dbReference type="ARBA" id="ARBA00022679"/>
    </source>
</evidence>
<dbReference type="SMART" id="SM00304">
    <property type="entry name" value="HAMP"/>
    <property type="match status" value="1"/>
</dbReference>
<evidence type="ECO:0000256" key="2">
    <source>
        <dbReference type="ARBA" id="ARBA00004236"/>
    </source>
</evidence>
<keyword evidence="14" id="KW-1185">Reference proteome</keyword>
<feature type="transmembrane region" description="Helical" evidence="10">
    <location>
        <begin position="363"/>
        <end position="384"/>
    </location>
</feature>
<evidence type="ECO:0000313" key="13">
    <source>
        <dbReference type="EMBL" id="NED95381.1"/>
    </source>
</evidence>
<dbReference type="Gene3D" id="1.10.287.130">
    <property type="match status" value="1"/>
</dbReference>
<dbReference type="PANTHER" id="PTHR43711:SF1">
    <property type="entry name" value="HISTIDINE KINASE 1"/>
    <property type="match status" value="1"/>
</dbReference>
<dbReference type="SUPFAM" id="SSF47384">
    <property type="entry name" value="Homodimeric domain of signal transducing histidine kinase"/>
    <property type="match status" value="1"/>
</dbReference>
<feature type="domain" description="HAMP" evidence="12">
    <location>
        <begin position="386"/>
        <end position="438"/>
    </location>
</feature>
<comment type="caution">
    <text evidence="13">The sequence shown here is derived from an EMBL/GenBank/DDBJ whole genome shotgun (WGS) entry which is preliminary data.</text>
</comment>
<evidence type="ECO:0000256" key="8">
    <source>
        <dbReference type="ARBA" id="ARBA00022989"/>
    </source>
</evidence>
<dbReference type="Pfam" id="PF02518">
    <property type="entry name" value="HATPase_c"/>
    <property type="match status" value="1"/>
</dbReference>
<dbReference type="InterPro" id="IPR003660">
    <property type="entry name" value="HAMP_dom"/>
</dbReference>
<evidence type="ECO:0000313" key="14">
    <source>
        <dbReference type="Proteomes" id="UP000469185"/>
    </source>
</evidence>
<dbReference type="EMBL" id="JAAGOB010000004">
    <property type="protein sequence ID" value="NED95381.1"/>
    <property type="molecule type" value="Genomic_DNA"/>
</dbReference>
<sequence length="672" mass="71295">MRHSLLLRLLGLSLAVAVFAIAATAWLINRDASERFRGEFERTLEADTFIFQELNAYATRHDSWDGVEALVADLAERTDRRVALTTLEGEVLADSAAIAGHPAPALSSNPTAEIDALSDQLRGLETTVVGYQGDSFVAENLDTTVMEKWEASAATRSAAGQVLVSSFAPSGISPVWRLETEEAQARVSLAVEAQNCLRDELGTEDELVVTPTGEVMIVGEAYAERLLDGVAIPDDYSGDLIYGLNSMYVGGGEAAHPCLSGGLFEASEAALKFNEQEIRSFKECLEGNDIPYVVVEVEAGLKRVVPEPGTDGSTSSLDEPGWGHWGECEQSAWTETMEDFVAEPALLYSGDAGRFDPFFGDGWWRTVLAGAAVLIAATGVTVLAGRRLARPIRALTAAAGRMGAGEHGVRVAAAGRDEVSQLASAFNAMAESLETNETQRRAMVSDVAHELRTPLANVRGYLEAAQDGVVPLDSGLVTSLLEESALLQRLIDDLQDLALADAGKLRIHPEPRDAVDLVRQSVAAHRASADDAGVVLVADLDADGDDAPASTIVSVDPGRLRQALGNLVSNAIRFTPECGTVTVSVRSDGESVALSVADDGPGIPSEHLPRLFDRFYRVEESRSRETGGSGLGLAITKHLVEAHLGSVDVSSAEGEGSVFTIRLPAVVPTPAD</sequence>
<keyword evidence="9" id="KW-0902">Two-component regulatory system</keyword>
<protein>
    <recommendedName>
        <fullName evidence="3">histidine kinase</fullName>
        <ecNumber evidence="3">2.7.13.3</ecNumber>
    </recommendedName>
</protein>
<dbReference type="CDD" id="cd00075">
    <property type="entry name" value="HATPase"/>
    <property type="match status" value="1"/>
</dbReference>
<dbReference type="Pfam" id="PF00512">
    <property type="entry name" value="HisKA"/>
    <property type="match status" value="1"/>
</dbReference>
<accession>A0A6N9YJZ4</accession>
<dbReference type="Gene3D" id="1.10.8.500">
    <property type="entry name" value="HAMP domain in histidine kinase"/>
    <property type="match status" value="1"/>
</dbReference>
<dbReference type="GO" id="GO:0005886">
    <property type="term" value="C:plasma membrane"/>
    <property type="evidence" value="ECO:0007669"/>
    <property type="project" value="UniProtKB-SubCell"/>
</dbReference>
<keyword evidence="4" id="KW-0597">Phosphoprotein</keyword>
<comment type="subcellular location">
    <subcellularLocation>
        <location evidence="2">Cell membrane</location>
    </subcellularLocation>
</comment>
<evidence type="ECO:0000256" key="1">
    <source>
        <dbReference type="ARBA" id="ARBA00000085"/>
    </source>
</evidence>
<dbReference type="PANTHER" id="PTHR43711">
    <property type="entry name" value="TWO-COMPONENT HISTIDINE KINASE"/>
    <property type="match status" value="1"/>
</dbReference>
<evidence type="ECO:0000259" key="11">
    <source>
        <dbReference type="PROSITE" id="PS50109"/>
    </source>
</evidence>
<evidence type="ECO:0000256" key="9">
    <source>
        <dbReference type="ARBA" id="ARBA00023012"/>
    </source>
</evidence>
<dbReference type="InterPro" id="IPR036890">
    <property type="entry name" value="HATPase_C_sf"/>
</dbReference>
<name>A0A6N9YJZ4_9ACTN</name>
<dbReference type="CDD" id="cd00082">
    <property type="entry name" value="HisKA"/>
    <property type="match status" value="1"/>
</dbReference>
<evidence type="ECO:0000256" key="10">
    <source>
        <dbReference type="SAM" id="Phobius"/>
    </source>
</evidence>
<feature type="domain" description="Histidine kinase" evidence="11">
    <location>
        <begin position="446"/>
        <end position="667"/>
    </location>
</feature>
<dbReference type="InterPro" id="IPR003661">
    <property type="entry name" value="HisK_dim/P_dom"/>
</dbReference>
<reference evidence="13 14" key="1">
    <citation type="submission" date="2020-02" db="EMBL/GenBank/DDBJ databases">
        <authorList>
            <person name="Li X.-J."/>
            <person name="Feng X.-M."/>
        </authorList>
    </citation>
    <scope>NUCLEOTIDE SEQUENCE [LARGE SCALE GENOMIC DNA]</scope>
    <source>
        <strain evidence="13 14">CGMCC 4.7225</strain>
    </source>
</reference>
<keyword evidence="10" id="KW-0472">Membrane</keyword>
<keyword evidence="8 10" id="KW-1133">Transmembrane helix</keyword>
<dbReference type="SUPFAM" id="SSF158472">
    <property type="entry name" value="HAMP domain-like"/>
    <property type="match status" value="1"/>
</dbReference>
<dbReference type="AlphaFoldDB" id="A0A6N9YJZ4"/>
<dbReference type="FunFam" id="3.30.565.10:FF:000006">
    <property type="entry name" value="Sensor histidine kinase WalK"/>
    <property type="match status" value="1"/>
</dbReference>
<dbReference type="EC" id="2.7.13.3" evidence="3"/>
<evidence type="ECO:0000256" key="3">
    <source>
        <dbReference type="ARBA" id="ARBA00012438"/>
    </source>
</evidence>
<keyword evidence="6 10" id="KW-0812">Transmembrane</keyword>
<evidence type="ECO:0000256" key="7">
    <source>
        <dbReference type="ARBA" id="ARBA00022777"/>
    </source>
</evidence>
<dbReference type="RefSeq" id="WP_163818102.1">
    <property type="nucleotide sequence ID" value="NZ_JAAGOB010000004.1"/>
</dbReference>
<dbReference type="PROSITE" id="PS50109">
    <property type="entry name" value="HIS_KIN"/>
    <property type="match status" value="1"/>
</dbReference>
<keyword evidence="7" id="KW-0418">Kinase</keyword>
<comment type="catalytic activity">
    <reaction evidence="1">
        <text>ATP + protein L-histidine = ADP + protein N-phospho-L-histidine.</text>
        <dbReference type="EC" id="2.7.13.3"/>
    </reaction>
</comment>
<dbReference type="Pfam" id="PF00672">
    <property type="entry name" value="HAMP"/>
    <property type="match status" value="1"/>
</dbReference>
<dbReference type="PRINTS" id="PR00344">
    <property type="entry name" value="BCTRLSENSOR"/>
</dbReference>
<evidence type="ECO:0000256" key="4">
    <source>
        <dbReference type="ARBA" id="ARBA00022553"/>
    </source>
</evidence>
<dbReference type="SMART" id="SM00387">
    <property type="entry name" value="HATPase_c"/>
    <property type="match status" value="1"/>
</dbReference>
<evidence type="ECO:0000256" key="6">
    <source>
        <dbReference type="ARBA" id="ARBA00022692"/>
    </source>
</evidence>